<proteinExistence type="predicted"/>
<organism evidence="2 3">
    <name type="scientific">Dryococelus australis</name>
    <dbReference type="NCBI Taxonomy" id="614101"/>
    <lineage>
        <taxon>Eukaryota</taxon>
        <taxon>Metazoa</taxon>
        <taxon>Ecdysozoa</taxon>
        <taxon>Arthropoda</taxon>
        <taxon>Hexapoda</taxon>
        <taxon>Insecta</taxon>
        <taxon>Pterygota</taxon>
        <taxon>Neoptera</taxon>
        <taxon>Polyneoptera</taxon>
        <taxon>Phasmatodea</taxon>
        <taxon>Verophasmatodea</taxon>
        <taxon>Anareolatae</taxon>
        <taxon>Phasmatidae</taxon>
        <taxon>Eurycanthinae</taxon>
        <taxon>Dryococelus</taxon>
    </lineage>
</organism>
<keyword evidence="3" id="KW-1185">Reference proteome</keyword>
<dbReference type="EMBL" id="JARBHB010000017">
    <property type="protein sequence ID" value="KAJ8865833.1"/>
    <property type="molecule type" value="Genomic_DNA"/>
</dbReference>
<sequence length="287" mass="32049">MKWRGKQEMPEKTRRPAASSGAIPPCENPESPGWGFNPDRLVRTLCRTVKHSLTLLLPAYSLLTVKRGVSKQLSSNHNSRRKEQVLESTSHANEFAKYSRLYLLRIHIRDINQYVLDWRRSVAAVVVEVGGEGRGLALTNTYLSSGTLAGGVSWSSGPAPATGRGGRPEIAERTAETAEARPGVSPMATGQLAPRARNQETTHWDPQPRVRAFLRIIRKEITYKAVWGGGDTRDLEERVSSMRGSRVSKPVLNHVGRNDLARKEVGQEVEQDLRGLLRKVREKFPWS</sequence>
<evidence type="ECO:0000313" key="3">
    <source>
        <dbReference type="Proteomes" id="UP001159363"/>
    </source>
</evidence>
<gene>
    <name evidence="2" type="ORF">PR048_033355</name>
</gene>
<feature type="region of interest" description="Disordered" evidence="1">
    <location>
        <begin position="1"/>
        <end position="31"/>
    </location>
</feature>
<name>A0ABQ9G0Z9_9NEOP</name>
<protein>
    <submittedName>
        <fullName evidence="2">Uncharacterized protein</fullName>
    </submittedName>
</protein>
<comment type="caution">
    <text evidence="2">The sequence shown here is derived from an EMBL/GenBank/DDBJ whole genome shotgun (WGS) entry which is preliminary data.</text>
</comment>
<feature type="compositionally biased region" description="Basic and acidic residues" evidence="1">
    <location>
        <begin position="1"/>
        <end position="14"/>
    </location>
</feature>
<reference evidence="2 3" key="1">
    <citation type="submission" date="2023-02" db="EMBL/GenBank/DDBJ databases">
        <title>LHISI_Scaffold_Assembly.</title>
        <authorList>
            <person name="Stuart O.P."/>
            <person name="Cleave R."/>
            <person name="Magrath M.J.L."/>
            <person name="Mikheyev A.S."/>
        </authorList>
    </citation>
    <scope>NUCLEOTIDE SEQUENCE [LARGE SCALE GENOMIC DNA]</scope>
    <source>
        <strain evidence="2">Daus_M_001</strain>
        <tissue evidence="2">Leg muscle</tissue>
    </source>
</reference>
<evidence type="ECO:0000313" key="2">
    <source>
        <dbReference type="EMBL" id="KAJ8865833.1"/>
    </source>
</evidence>
<feature type="region of interest" description="Disordered" evidence="1">
    <location>
        <begin position="175"/>
        <end position="202"/>
    </location>
</feature>
<dbReference type="Proteomes" id="UP001159363">
    <property type="component" value="Chromosome 16"/>
</dbReference>
<evidence type="ECO:0000256" key="1">
    <source>
        <dbReference type="SAM" id="MobiDB-lite"/>
    </source>
</evidence>
<accession>A0ABQ9G0Z9</accession>